<feature type="signal peptide" evidence="1">
    <location>
        <begin position="1"/>
        <end position="29"/>
    </location>
</feature>
<gene>
    <name evidence="2" type="ORF">FEF09_02445</name>
</gene>
<evidence type="ECO:0000313" key="3">
    <source>
        <dbReference type="Proteomes" id="UP000318815"/>
    </source>
</evidence>
<feature type="chain" id="PRO_5023066967" evidence="1">
    <location>
        <begin position="30"/>
        <end position="352"/>
    </location>
</feature>
<accession>A0A5C6LXS4</accession>
<keyword evidence="1" id="KW-0732">Signal</keyword>
<protein>
    <submittedName>
        <fullName evidence="2">Type IX secretion system membrane protein PorP/SprF</fullName>
    </submittedName>
</protein>
<sequence length="352" mass="39330">MTKKLASMRMNCRKLLVALCLCSTQTLVAQDIHLSQFYETPILRNPALIGLFHGDYRIQAVYRNQWNSVTIPYQTGALSAELKFPVGNSEDFVTAGLQFTYDRAGTARLQSVQVLPAVNYHKSLSQDRNMFLSVGFTGGIVQRQFDQTKVTFNNQYTGGQFDPTAPTGEDGRLALRGYSYLDAGAGLSFNSSLGENEDINYYIGAAIFHFNRPKLSFYKDATVALDPKFTINAGITFPLQERLKLIAQYNEIHMGTYAEYLGGALLGYSLYDEGLESTRAFYVGAYMRYKDAIIPSFRLDMEKYEVGFTYDANISGLKPATNGFGGFEVSLVFKGFLNSRNSTMDAVHCPRF</sequence>
<proteinExistence type="predicted"/>
<reference evidence="2 3" key="1">
    <citation type="submission" date="2019-08" db="EMBL/GenBank/DDBJ databases">
        <title>Whole genome sequencing of chitin degrading bacteria Chitinophaga pinensis YS16.</title>
        <authorList>
            <person name="Singh R.P."/>
            <person name="Manchanda G."/>
            <person name="Maurya I.K."/>
            <person name="Joshi N.K."/>
            <person name="Srivastava A.K."/>
        </authorList>
    </citation>
    <scope>NUCLEOTIDE SEQUENCE [LARGE SCALE GENOMIC DNA]</scope>
    <source>
        <strain evidence="2 3">YS-16</strain>
    </source>
</reference>
<dbReference type="Pfam" id="PF11751">
    <property type="entry name" value="PorP_SprF"/>
    <property type="match status" value="1"/>
</dbReference>
<dbReference type="NCBIfam" id="TIGR03519">
    <property type="entry name" value="T9SS_PorP_fam"/>
    <property type="match status" value="1"/>
</dbReference>
<dbReference type="OrthoDB" id="1186563at2"/>
<dbReference type="Proteomes" id="UP000318815">
    <property type="component" value="Unassembled WGS sequence"/>
</dbReference>
<dbReference type="InterPro" id="IPR019861">
    <property type="entry name" value="PorP/SprF_Bacteroidetes"/>
</dbReference>
<keyword evidence="3" id="KW-1185">Reference proteome</keyword>
<name>A0A5C6LXS4_9BACT</name>
<dbReference type="EMBL" id="VOHS01000002">
    <property type="protein sequence ID" value="TWW02021.1"/>
    <property type="molecule type" value="Genomic_DNA"/>
</dbReference>
<organism evidence="2 3">
    <name type="scientific">Chitinophaga pinensis</name>
    <dbReference type="NCBI Taxonomy" id="79329"/>
    <lineage>
        <taxon>Bacteria</taxon>
        <taxon>Pseudomonadati</taxon>
        <taxon>Bacteroidota</taxon>
        <taxon>Chitinophagia</taxon>
        <taxon>Chitinophagales</taxon>
        <taxon>Chitinophagaceae</taxon>
        <taxon>Chitinophaga</taxon>
    </lineage>
</organism>
<comment type="caution">
    <text evidence="2">The sequence shown here is derived from an EMBL/GenBank/DDBJ whole genome shotgun (WGS) entry which is preliminary data.</text>
</comment>
<evidence type="ECO:0000256" key="1">
    <source>
        <dbReference type="SAM" id="SignalP"/>
    </source>
</evidence>
<evidence type="ECO:0000313" key="2">
    <source>
        <dbReference type="EMBL" id="TWW02021.1"/>
    </source>
</evidence>
<dbReference type="AlphaFoldDB" id="A0A5C6LXS4"/>